<dbReference type="OrthoDB" id="9773494at2"/>
<dbReference type="Gene3D" id="3.40.630.10">
    <property type="entry name" value="Zn peptidases"/>
    <property type="match status" value="1"/>
</dbReference>
<evidence type="ECO:0000313" key="5">
    <source>
        <dbReference type="Proteomes" id="UP000001227"/>
    </source>
</evidence>
<dbReference type="GO" id="GO:0008270">
    <property type="term" value="F:zinc ion binding"/>
    <property type="evidence" value="ECO:0007669"/>
    <property type="project" value="TreeGrafter"/>
</dbReference>
<sequence>MQILYIVGYLLLYLITIKDTYIYLGNTSTTEKYINKPSLHFNTDSAHYFIQQQVNLGPRVPNTTAHKTCKAYLKQQLKEYADKVYVQKFQATAFNGVKLELYNIIASFNEACTHRILLAAHWDTRPFADKDTNSKQKPILGANDGASGVGILLELARNIKQVSLKNVGIDIILFDGEDYGPPQGYQKQLTNRAIFWCLGSQFWSQHPHKDNYTAHYGILLDMVGSKKATFYKEAWSVYYANKYTNSIWNTAQALGHGYYFINQASQNYILDDHYFVNKYAHIPMVNIIDHHPTSKGCFPSYHHTHADHLNLIDKGTLQAVGETVLKVIYAADLAY</sequence>
<evidence type="ECO:0000256" key="1">
    <source>
        <dbReference type="ARBA" id="ARBA00022679"/>
    </source>
</evidence>
<organism evidence="4 5">
    <name type="scientific">Amoebophilus asiaticus (strain 5a2)</name>
    <dbReference type="NCBI Taxonomy" id="452471"/>
    <lineage>
        <taxon>Bacteria</taxon>
        <taxon>Pseudomonadati</taxon>
        <taxon>Bacteroidota</taxon>
        <taxon>Cytophagia</taxon>
        <taxon>Cytophagales</taxon>
        <taxon>Amoebophilaceae</taxon>
        <taxon>Candidatus Amoebophilus</taxon>
    </lineage>
</organism>
<dbReference type="AlphaFoldDB" id="B3ESE6"/>
<dbReference type="PANTHER" id="PTHR12283">
    <property type="entry name" value="GLUTAMINYL-PEPTIDE CYCLOTRANSFERASE"/>
    <property type="match status" value="1"/>
</dbReference>
<keyword evidence="1" id="KW-0808">Transferase</keyword>
<dbReference type="Proteomes" id="UP000001227">
    <property type="component" value="Chromosome"/>
</dbReference>
<dbReference type="KEGG" id="aas:Aasi_0768"/>
<dbReference type="RefSeq" id="WP_012472917.1">
    <property type="nucleotide sequence ID" value="NC_010830.1"/>
</dbReference>
<evidence type="ECO:0000259" key="3">
    <source>
        <dbReference type="Pfam" id="PF04389"/>
    </source>
</evidence>
<keyword evidence="2" id="KW-0012">Acyltransferase</keyword>
<dbReference type="STRING" id="452471.Aasi_0768"/>
<dbReference type="HOGENOM" id="CLU_045003_2_0_10"/>
<reference evidence="4 5" key="1">
    <citation type="journal article" date="2010" name="J. Bacteriol.">
        <title>The genome of the amoeba symbiont 'Candidatus Amoebophilus asiaticus' reveals common mechanisms for host cell interaction among amoeba-associated bacteria.</title>
        <authorList>
            <person name="Schmitz-Esser S."/>
            <person name="Tischler P."/>
            <person name="Arnold R."/>
            <person name="Montanaro J."/>
            <person name="Wagner M."/>
            <person name="Rattei T."/>
            <person name="Horn M."/>
        </authorList>
    </citation>
    <scope>NUCLEOTIDE SEQUENCE [LARGE SCALE GENOMIC DNA]</scope>
    <source>
        <strain evidence="4 5">5a2</strain>
    </source>
</reference>
<dbReference type="SUPFAM" id="SSF53187">
    <property type="entry name" value="Zn-dependent exopeptidases"/>
    <property type="match status" value="1"/>
</dbReference>
<accession>B3ESE6</accession>
<dbReference type="InterPro" id="IPR040234">
    <property type="entry name" value="QC/QCL"/>
</dbReference>
<proteinExistence type="predicted"/>
<evidence type="ECO:0000256" key="2">
    <source>
        <dbReference type="ARBA" id="ARBA00023315"/>
    </source>
</evidence>
<name>B3ESE6_AMOA5</name>
<dbReference type="GO" id="GO:0016603">
    <property type="term" value="F:glutaminyl-peptide cyclotransferase activity"/>
    <property type="evidence" value="ECO:0007669"/>
    <property type="project" value="TreeGrafter"/>
</dbReference>
<dbReference type="PANTHER" id="PTHR12283:SF6">
    <property type="entry name" value="GLUTAMINYL-PEPTIDE CYCLOTRANSFERASE-RELATED"/>
    <property type="match status" value="1"/>
</dbReference>
<dbReference type="eggNOG" id="COG2234">
    <property type="taxonomic scope" value="Bacteria"/>
</dbReference>
<keyword evidence="5" id="KW-1185">Reference proteome</keyword>
<dbReference type="Pfam" id="PF04389">
    <property type="entry name" value="Peptidase_M28"/>
    <property type="match status" value="1"/>
</dbReference>
<evidence type="ECO:0000313" key="4">
    <source>
        <dbReference type="EMBL" id="ACE06148.1"/>
    </source>
</evidence>
<dbReference type="EMBL" id="CP001102">
    <property type="protein sequence ID" value="ACE06148.1"/>
    <property type="molecule type" value="Genomic_DNA"/>
</dbReference>
<protein>
    <recommendedName>
        <fullName evidence="3">Peptidase M28 domain-containing protein</fullName>
    </recommendedName>
</protein>
<dbReference type="InterPro" id="IPR007484">
    <property type="entry name" value="Peptidase_M28"/>
</dbReference>
<gene>
    <name evidence="4" type="ordered locus">Aasi_0768</name>
</gene>
<feature type="domain" description="Peptidase M28" evidence="3">
    <location>
        <begin position="103"/>
        <end position="327"/>
    </location>
</feature>